<sequence length="344" mass="38069">MCSLFDNLKIAECRIMGGGRISVANLDRNDVVVLDSDDESLRCYDVVLSNGVVPEPFVGMKKDAVTNQLRGYMWKCECYGRTTYRRHINGKRVVAEREGPAKRKSKKCDCPVYMSYDRNKSGDSVVKGHEDINAAVKRKLFTDVVVGSKVTQVFNSLASIKASVVADYVPVVIESLRQLDINLDATVTASGIHDVTPIKQTPPKSIKKSPVSSKKKSPKVVINKKSLKYVNKKRKGDVIETENQYAFDGSPSCFELGSPSTDVLVYSDEVPRLSDGGIEMRTEDGVLPGLNDEDLLTQHDLVWNHQNFIMYICKAYRGTSIPAACSSAEFMISSFGDKAIDMSQ</sequence>
<name>A0A803MB01_CHEQI</name>
<keyword evidence="2" id="KW-1185">Reference proteome</keyword>
<dbReference type="Gramene" id="AUR62026268-RA">
    <property type="protein sequence ID" value="AUR62026268-RA:cds"/>
    <property type="gene ID" value="AUR62026268"/>
</dbReference>
<dbReference type="EnsemblPlants" id="AUR62026268-RA">
    <property type="protein sequence ID" value="AUR62026268-RA:cds"/>
    <property type="gene ID" value="AUR62026268"/>
</dbReference>
<proteinExistence type="predicted"/>
<reference evidence="1" key="2">
    <citation type="submission" date="2021-03" db="UniProtKB">
        <authorList>
            <consortium name="EnsemblPlants"/>
        </authorList>
    </citation>
    <scope>IDENTIFICATION</scope>
</reference>
<accession>A0A803MB01</accession>
<protein>
    <submittedName>
        <fullName evidence="1">Uncharacterized protein</fullName>
    </submittedName>
</protein>
<evidence type="ECO:0000313" key="1">
    <source>
        <dbReference type="EnsemblPlants" id="AUR62026268-RA:cds"/>
    </source>
</evidence>
<evidence type="ECO:0000313" key="2">
    <source>
        <dbReference type="Proteomes" id="UP000596660"/>
    </source>
</evidence>
<dbReference type="Proteomes" id="UP000596660">
    <property type="component" value="Unplaced"/>
</dbReference>
<dbReference type="AlphaFoldDB" id="A0A803MB01"/>
<reference evidence="1" key="1">
    <citation type="journal article" date="2017" name="Nature">
        <title>The genome of Chenopodium quinoa.</title>
        <authorList>
            <person name="Jarvis D.E."/>
            <person name="Ho Y.S."/>
            <person name="Lightfoot D.J."/>
            <person name="Schmoeckel S.M."/>
            <person name="Li B."/>
            <person name="Borm T.J.A."/>
            <person name="Ohyanagi H."/>
            <person name="Mineta K."/>
            <person name="Michell C.T."/>
            <person name="Saber N."/>
            <person name="Kharbatia N.M."/>
            <person name="Rupper R.R."/>
            <person name="Sharp A.R."/>
            <person name="Dally N."/>
            <person name="Boughton B.A."/>
            <person name="Woo Y.H."/>
            <person name="Gao G."/>
            <person name="Schijlen E.G.W.M."/>
            <person name="Guo X."/>
            <person name="Momin A.A."/>
            <person name="Negrao S."/>
            <person name="Al-Babili S."/>
            <person name="Gehring C."/>
            <person name="Roessner U."/>
            <person name="Jung C."/>
            <person name="Murphy K."/>
            <person name="Arold S.T."/>
            <person name="Gojobori T."/>
            <person name="van der Linden C.G."/>
            <person name="van Loo E.N."/>
            <person name="Jellen E.N."/>
            <person name="Maughan P.J."/>
            <person name="Tester M."/>
        </authorList>
    </citation>
    <scope>NUCLEOTIDE SEQUENCE [LARGE SCALE GENOMIC DNA]</scope>
    <source>
        <strain evidence="1">cv. PI 614886</strain>
    </source>
</reference>
<organism evidence="1 2">
    <name type="scientific">Chenopodium quinoa</name>
    <name type="common">Quinoa</name>
    <dbReference type="NCBI Taxonomy" id="63459"/>
    <lineage>
        <taxon>Eukaryota</taxon>
        <taxon>Viridiplantae</taxon>
        <taxon>Streptophyta</taxon>
        <taxon>Embryophyta</taxon>
        <taxon>Tracheophyta</taxon>
        <taxon>Spermatophyta</taxon>
        <taxon>Magnoliopsida</taxon>
        <taxon>eudicotyledons</taxon>
        <taxon>Gunneridae</taxon>
        <taxon>Pentapetalae</taxon>
        <taxon>Caryophyllales</taxon>
        <taxon>Chenopodiaceae</taxon>
        <taxon>Chenopodioideae</taxon>
        <taxon>Atripliceae</taxon>
        <taxon>Chenopodium</taxon>
    </lineage>
</organism>